<dbReference type="PANTHER" id="PTHR45648">
    <property type="entry name" value="GDSL LIPASE/ACYLHYDROLASE FAMILY PROTEIN (AFU_ORTHOLOGUE AFUA_4G14700)"/>
    <property type="match status" value="1"/>
</dbReference>
<keyword evidence="1" id="KW-0378">Hydrolase</keyword>
<dbReference type="GO" id="GO:0006629">
    <property type="term" value="P:lipid metabolic process"/>
    <property type="evidence" value="ECO:0007669"/>
    <property type="project" value="InterPro"/>
</dbReference>
<dbReference type="InterPro" id="IPR008265">
    <property type="entry name" value="Lipase_GDSL_AS"/>
</dbReference>
<dbReference type="GO" id="GO:0016298">
    <property type="term" value="F:lipase activity"/>
    <property type="evidence" value="ECO:0007669"/>
    <property type="project" value="InterPro"/>
</dbReference>
<dbReference type="NCBIfam" id="NF035944">
    <property type="entry name" value="PEPxxWA-CTERM"/>
    <property type="match status" value="1"/>
</dbReference>
<dbReference type="InterPro" id="IPR001087">
    <property type="entry name" value="GDSL"/>
</dbReference>
<accession>A0A841LI87</accession>
<keyword evidence="4" id="KW-1185">Reference proteome</keyword>
<dbReference type="CDD" id="cd01846">
    <property type="entry name" value="fatty_acyltransferase_like"/>
    <property type="match status" value="1"/>
</dbReference>
<gene>
    <name evidence="3" type="ORF">FHS79_003116</name>
</gene>
<dbReference type="InterPro" id="IPR051058">
    <property type="entry name" value="GDSL_Est/Lipase"/>
</dbReference>
<sequence>MPRPSQLVIFGDSLVDAGNINAAFGSDVFNPVAAGYFPGRFTNGPDYTDLISKHIYGSFTTPSLLGGTNYAFGGARVVNHGDAVPDLALQLGAYFANTGGVANPDALYILNFGGNDVFGLESGNIGPFANSAAYVSSLLDTMQNSLFALAGTGASRILVTGIPNISATGFGLEAQLQARLDSVEPLLGSTELLRFSYQDFFTGLAADPRAFGVKPFTETGNCIGNRPVIDGAIDCTGYFSFDGIHPTAQVHEALARQVASTVGITVPEPGTWAMLIAGFGLVGATLRRRRYAFSRA</sequence>
<dbReference type="EMBL" id="JACIIV010000027">
    <property type="protein sequence ID" value="MBB6228922.1"/>
    <property type="molecule type" value="Genomic_DNA"/>
</dbReference>
<dbReference type="Pfam" id="PF07589">
    <property type="entry name" value="PEP-CTERM"/>
    <property type="match status" value="1"/>
</dbReference>
<evidence type="ECO:0000256" key="1">
    <source>
        <dbReference type="ARBA" id="ARBA00022801"/>
    </source>
</evidence>
<organism evidence="3 4">
    <name type="scientific">Polymorphobacter multimanifer</name>
    <dbReference type="NCBI Taxonomy" id="1070431"/>
    <lineage>
        <taxon>Bacteria</taxon>
        <taxon>Pseudomonadati</taxon>
        <taxon>Pseudomonadota</taxon>
        <taxon>Alphaproteobacteria</taxon>
        <taxon>Sphingomonadales</taxon>
        <taxon>Sphingosinicellaceae</taxon>
        <taxon>Polymorphobacter</taxon>
    </lineage>
</organism>
<dbReference type="Pfam" id="PF00657">
    <property type="entry name" value="Lipase_GDSL"/>
    <property type="match status" value="1"/>
</dbReference>
<evidence type="ECO:0000313" key="3">
    <source>
        <dbReference type="EMBL" id="MBB6228922.1"/>
    </source>
</evidence>
<protein>
    <submittedName>
        <fullName evidence="3">Phospholipase/lecithinase/hemolysin</fullName>
    </submittedName>
</protein>
<dbReference type="Gene3D" id="3.40.50.1110">
    <property type="entry name" value="SGNH hydrolase"/>
    <property type="match status" value="1"/>
</dbReference>
<dbReference type="AlphaFoldDB" id="A0A841LI87"/>
<dbReference type="PANTHER" id="PTHR45648:SF22">
    <property type="entry name" value="GDSL LIPASE_ACYLHYDROLASE FAMILY PROTEIN (AFU_ORTHOLOGUE AFUA_4G14700)"/>
    <property type="match status" value="1"/>
</dbReference>
<evidence type="ECO:0000259" key="2">
    <source>
        <dbReference type="Pfam" id="PF07589"/>
    </source>
</evidence>
<proteinExistence type="predicted"/>
<evidence type="ECO:0000313" key="4">
    <source>
        <dbReference type="Proteomes" id="UP000538147"/>
    </source>
</evidence>
<comment type="caution">
    <text evidence="3">The sequence shown here is derived from an EMBL/GenBank/DDBJ whole genome shotgun (WGS) entry which is preliminary data.</text>
</comment>
<dbReference type="NCBIfam" id="TIGR02595">
    <property type="entry name" value="PEP_CTERM"/>
    <property type="match status" value="1"/>
</dbReference>
<dbReference type="InterPro" id="IPR013424">
    <property type="entry name" value="Ice-binding_C"/>
</dbReference>
<dbReference type="SUPFAM" id="SSF52266">
    <property type="entry name" value="SGNH hydrolase"/>
    <property type="match status" value="1"/>
</dbReference>
<dbReference type="Proteomes" id="UP000538147">
    <property type="component" value="Unassembled WGS sequence"/>
</dbReference>
<reference evidence="3 4" key="1">
    <citation type="submission" date="2020-08" db="EMBL/GenBank/DDBJ databases">
        <title>Genomic Encyclopedia of Type Strains, Phase IV (KMG-IV): sequencing the most valuable type-strain genomes for metagenomic binning, comparative biology and taxonomic classification.</title>
        <authorList>
            <person name="Goeker M."/>
        </authorList>
    </citation>
    <scope>NUCLEOTIDE SEQUENCE [LARGE SCALE GENOMIC DNA]</scope>
    <source>
        <strain evidence="3 4">DSM 102189</strain>
    </source>
</reference>
<feature type="domain" description="Ice-binding protein C-terminal" evidence="2">
    <location>
        <begin position="265"/>
        <end position="289"/>
    </location>
</feature>
<dbReference type="InterPro" id="IPR036514">
    <property type="entry name" value="SGNH_hydro_sf"/>
</dbReference>
<dbReference type="PROSITE" id="PS01098">
    <property type="entry name" value="LIPASE_GDSL_SER"/>
    <property type="match status" value="1"/>
</dbReference>
<name>A0A841LI87_9SPHN</name>